<dbReference type="Gene3D" id="3.30.230.70">
    <property type="entry name" value="GHMP Kinase, N-terminal domain"/>
    <property type="match status" value="1"/>
</dbReference>
<reference evidence="9" key="1">
    <citation type="submission" date="2020-08" db="EMBL/GenBank/DDBJ databases">
        <title>Ramlibacter sp. GTP1 16S ribosomal RNA gene genome sequencing and assembly.</title>
        <authorList>
            <person name="Kang M."/>
        </authorList>
    </citation>
    <scope>NUCLEOTIDE SEQUENCE</scope>
    <source>
        <strain evidence="9">GTP1</strain>
    </source>
</reference>
<comment type="subunit">
    <text evidence="6">Homohexameric ring arranged as a trimer of dimers.</text>
</comment>
<dbReference type="InterPro" id="IPR015847">
    <property type="entry name" value="ExoRNase_PH_dom2"/>
</dbReference>
<dbReference type="GO" id="GO:0016075">
    <property type="term" value="P:rRNA catabolic process"/>
    <property type="evidence" value="ECO:0007669"/>
    <property type="project" value="UniProtKB-UniRule"/>
</dbReference>
<dbReference type="CDD" id="cd11362">
    <property type="entry name" value="RNase_PH_bact"/>
    <property type="match status" value="1"/>
</dbReference>
<dbReference type="InterPro" id="IPR001247">
    <property type="entry name" value="ExoRNase_PH_dom1"/>
</dbReference>
<dbReference type="InterPro" id="IPR002381">
    <property type="entry name" value="RNase_PH_bac-type"/>
</dbReference>
<dbReference type="InterPro" id="IPR036345">
    <property type="entry name" value="ExoRNase_PH_dom2_sf"/>
</dbReference>
<evidence type="ECO:0000256" key="2">
    <source>
        <dbReference type="ARBA" id="ARBA00022552"/>
    </source>
</evidence>
<comment type="function">
    <text evidence="6">Phosphorolytic 3'-5' exoribonuclease that plays an important role in tRNA 3'-end maturation. Removes nucleotide residues following the 3'-CCA terminus of tRNAs; can also add nucleotides to the ends of RNA molecules by using nucleoside diphosphates as substrates, but this may not be physiologically important. Probably plays a role in initiation of 16S rRNA degradation (leading to ribosome degradation) during starvation.</text>
</comment>
<proteinExistence type="inferred from homology"/>
<dbReference type="GO" id="GO:0031125">
    <property type="term" value="P:rRNA 3'-end processing"/>
    <property type="evidence" value="ECO:0007669"/>
    <property type="project" value="UniProtKB-ARBA"/>
</dbReference>
<dbReference type="RefSeq" id="WP_187081643.1">
    <property type="nucleotide sequence ID" value="NZ_JACORU010000004.1"/>
</dbReference>
<evidence type="ECO:0000313" key="9">
    <source>
        <dbReference type="EMBL" id="MBC5765158.1"/>
    </source>
</evidence>
<dbReference type="SUPFAM" id="SSF54211">
    <property type="entry name" value="Ribosomal protein S5 domain 2-like"/>
    <property type="match status" value="1"/>
</dbReference>
<evidence type="ECO:0000256" key="1">
    <source>
        <dbReference type="ARBA" id="ARBA00006678"/>
    </source>
</evidence>
<keyword evidence="2 6" id="KW-0698">rRNA processing</keyword>
<evidence type="ECO:0000256" key="5">
    <source>
        <dbReference type="ARBA" id="ARBA00022884"/>
    </source>
</evidence>
<dbReference type="GO" id="GO:0008033">
    <property type="term" value="P:tRNA processing"/>
    <property type="evidence" value="ECO:0007669"/>
    <property type="project" value="UniProtKB-UniRule"/>
</dbReference>
<dbReference type="HAMAP" id="MF_00564">
    <property type="entry name" value="RNase_PH"/>
    <property type="match status" value="1"/>
</dbReference>
<dbReference type="NCBIfam" id="TIGR01966">
    <property type="entry name" value="RNasePH"/>
    <property type="match status" value="1"/>
</dbReference>
<dbReference type="AlphaFoldDB" id="A0A923S2V1"/>
<dbReference type="GO" id="GO:0009022">
    <property type="term" value="F:tRNA nucleotidyltransferase activity"/>
    <property type="evidence" value="ECO:0007669"/>
    <property type="project" value="UniProtKB-UniRule"/>
</dbReference>
<dbReference type="Proteomes" id="UP000596827">
    <property type="component" value="Unassembled WGS sequence"/>
</dbReference>
<dbReference type="Pfam" id="PF01138">
    <property type="entry name" value="RNase_PH"/>
    <property type="match status" value="1"/>
</dbReference>
<feature type="binding site" evidence="6">
    <location>
        <position position="90"/>
    </location>
    <ligand>
        <name>phosphate</name>
        <dbReference type="ChEBI" id="CHEBI:43474"/>
        <note>substrate</note>
    </ligand>
</feature>
<comment type="caution">
    <text evidence="9">The sequence shown here is derived from an EMBL/GenBank/DDBJ whole genome shotgun (WGS) entry which is preliminary data.</text>
</comment>
<dbReference type="EC" id="2.7.7.56" evidence="6"/>
<keyword evidence="6 9" id="KW-0808">Transferase</keyword>
<keyword evidence="10" id="KW-1185">Reference proteome</keyword>
<feature type="domain" description="Exoribonuclease phosphorolytic" evidence="7">
    <location>
        <begin position="15"/>
        <end position="144"/>
    </location>
</feature>
<keyword evidence="6 9" id="KW-0548">Nucleotidyltransferase</keyword>
<dbReference type="PANTHER" id="PTHR11953:SF0">
    <property type="entry name" value="EXOSOME COMPLEX COMPONENT RRP41"/>
    <property type="match status" value="1"/>
</dbReference>
<evidence type="ECO:0000259" key="8">
    <source>
        <dbReference type="Pfam" id="PF03725"/>
    </source>
</evidence>
<feature type="domain" description="Exoribonuclease phosphorolytic" evidence="8">
    <location>
        <begin position="163"/>
        <end position="228"/>
    </location>
</feature>
<keyword evidence="3 6" id="KW-0820">tRNA-binding</keyword>
<dbReference type="SUPFAM" id="SSF55666">
    <property type="entry name" value="Ribonuclease PH domain 2-like"/>
    <property type="match status" value="1"/>
</dbReference>
<keyword evidence="5" id="KW-0694">RNA-binding</keyword>
<evidence type="ECO:0000259" key="7">
    <source>
        <dbReference type="Pfam" id="PF01138"/>
    </source>
</evidence>
<evidence type="ECO:0000313" key="10">
    <source>
        <dbReference type="Proteomes" id="UP000596827"/>
    </source>
</evidence>
<dbReference type="InterPro" id="IPR027408">
    <property type="entry name" value="PNPase/RNase_PH_dom_sf"/>
</dbReference>
<dbReference type="PROSITE" id="PS01277">
    <property type="entry name" value="RIBONUCLEASE_PH"/>
    <property type="match status" value="1"/>
</dbReference>
<gene>
    <name evidence="6 9" type="primary">rph</name>
    <name evidence="9" type="ORF">H8R02_11890</name>
</gene>
<dbReference type="GO" id="GO:0000175">
    <property type="term" value="F:3'-5'-RNA exonuclease activity"/>
    <property type="evidence" value="ECO:0007669"/>
    <property type="project" value="UniProtKB-UniRule"/>
</dbReference>
<organism evidence="9 10">
    <name type="scientific">Ramlibacter albus</name>
    <dbReference type="NCBI Taxonomy" id="2079448"/>
    <lineage>
        <taxon>Bacteria</taxon>
        <taxon>Pseudomonadati</taxon>
        <taxon>Pseudomonadota</taxon>
        <taxon>Betaproteobacteria</taxon>
        <taxon>Burkholderiales</taxon>
        <taxon>Comamonadaceae</taxon>
        <taxon>Ramlibacter</taxon>
    </lineage>
</organism>
<dbReference type="Pfam" id="PF03725">
    <property type="entry name" value="RNase_PH_C"/>
    <property type="match status" value="1"/>
</dbReference>
<dbReference type="GO" id="GO:0000049">
    <property type="term" value="F:tRNA binding"/>
    <property type="evidence" value="ECO:0007669"/>
    <property type="project" value="UniProtKB-UniRule"/>
</dbReference>
<dbReference type="InterPro" id="IPR050080">
    <property type="entry name" value="RNase_PH"/>
</dbReference>
<dbReference type="InterPro" id="IPR018336">
    <property type="entry name" value="RNase_PH_CS"/>
</dbReference>
<dbReference type="EMBL" id="JACORU010000004">
    <property type="protein sequence ID" value="MBC5765158.1"/>
    <property type="molecule type" value="Genomic_DNA"/>
</dbReference>
<dbReference type="FunFam" id="3.30.230.70:FF:000003">
    <property type="entry name" value="Ribonuclease PH"/>
    <property type="match status" value="1"/>
</dbReference>
<feature type="binding site" evidence="6">
    <location>
        <begin position="128"/>
        <end position="130"/>
    </location>
    <ligand>
        <name>phosphate</name>
        <dbReference type="ChEBI" id="CHEBI:43474"/>
        <note>substrate</note>
    </ligand>
</feature>
<protein>
    <recommendedName>
        <fullName evidence="6">Ribonuclease PH</fullName>
        <shortName evidence="6">RNase PH</shortName>
        <ecNumber evidence="6">2.7.7.56</ecNumber>
    </recommendedName>
    <alternativeName>
        <fullName evidence="6">tRNA nucleotidyltransferase</fullName>
    </alternativeName>
</protein>
<comment type="similarity">
    <text evidence="1 6">Belongs to the RNase PH family.</text>
</comment>
<evidence type="ECO:0000256" key="4">
    <source>
        <dbReference type="ARBA" id="ARBA00022694"/>
    </source>
</evidence>
<keyword evidence="4 6" id="KW-0819">tRNA processing</keyword>
<accession>A0A923S2V1</accession>
<comment type="catalytic activity">
    <reaction evidence="6">
        <text>tRNA(n+1) + phosphate = tRNA(n) + a ribonucleoside 5'-diphosphate</text>
        <dbReference type="Rhea" id="RHEA:10628"/>
        <dbReference type="Rhea" id="RHEA-COMP:17343"/>
        <dbReference type="Rhea" id="RHEA-COMP:17344"/>
        <dbReference type="ChEBI" id="CHEBI:43474"/>
        <dbReference type="ChEBI" id="CHEBI:57930"/>
        <dbReference type="ChEBI" id="CHEBI:173114"/>
        <dbReference type="EC" id="2.7.7.56"/>
    </reaction>
</comment>
<dbReference type="PANTHER" id="PTHR11953">
    <property type="entry name" value="EXOSOME COMPLEX COMPONENT"/>
    <property type="match status" value="1"/>
</dbReference>
<sequence length="242" mass="26101">MSEFKRSGERAADALRPVRITRNFTIHAEGSVLIEFGNTRVLCTASVEEKVPPHKRGSGEGWVTAEYGMLPRATHTRGDREAARGKQSGRTQEIQRLIGRSLRAVFDLKKLGERTITLDCDVLQADGGTRTAAITGAFVAAHDAVSKLMISGKLAATPVVGHVAAVSVGIVEGTPLLDLEYIEDVNCDTDMNVVMTGLGHYVEVQGTAEGAAFTRQEMDQLLRLAEKGISELVALQMKALNE</sequence>
<dbReference type="InterPro" id="IPR020568">
    <property type="entry name" value="Ribosomal_Su5_D2-typ_SF"/>
</dbReference>
<name>A0A923S2V1_9BURK</name>
<evidence type="ECO:0000256" key="6">
    <source>
        <dbReference type="HAMAP-Rule" id="MF_00564"/>
    </source>
</evidence>
<evidence type="ECO:0000256" key="3">
    <source>
        <dbReference type="ARBA" id="ARBA00022555"/>
    </source>
</evidence>